<feature type="region of interest" description="Disordered" evidence="11">
    <location>
        <begin position="146"/>
        <end position="173"/>
    </location>
</feature>
<dbReference type="PANTHER" id="PTHR46179:SF13">
    <property type="entry name" value="C2H2-TYPE DOMAIN-CONTAINING PROTEIN"/>
    <property type="match status" value="1"/>
</dbReference>
<keyword evidence="14" id="KW-1185">Reference proteome</keyword>
<feature type="binding site" evidence="10">
    <location>
        <position position="10"/>
    </location>
    <ligand>
        <name>Zn(2+)</name>
        <dbReference type="ChEBI" id="CHEBI:29105"/>
    </ligand>
</feature>
<feature type="domain" description="C2H2-type" evidence="12">
    <location>
        <begin position="329"/>
        <end position="356"/>
    </location>
</feature>
<dbReference type="PROSITE" id="PS51915">
    <property type="entry name" value="ZAD"/>
    <property type="match status" value="1"/>
</dbReference>
<dbReference type="SUPFAM" id="SSF57667">
    <property type="entry name" value="beta-beta-alpha zinc fingers"/>
    <property type="match status" value="5"/>
</dbReference>
<dbReference type="Pfam" id="PF13912">
    <property type="entry name" value="zf-C2H2_6"/>
    <property type="match status" value="1"/>
</dbReference>
<name>A0A6I8V091_DROPS</name>
<feature type="binding site" evidence="10">
    <location>
        <position position="57"/>
    </location>
    <ligand>
        <name>Zn(2+)</name>
        <dbReference type="ChEBI" id="CHEBI:29105"/>
    </ligand>
</feature>
<dbReference type="GO" id="GO:0005634">
    <property type="term" value="C:nucleus"/>
    <property type="evidence" value="ECO:0007669"/>
    <property type="project" value="UniProtKB-SubCell"/>
</dbReference>
<evidence type="ECO:0000256" key="7">
    <source>
        <dbReference type="ARBA" id="ARBA00023163"/>
    </source>
</evidence>
<feature type="domain" description="C2H2-type" evidence="12">
    <location>
        <begin position="235"/>
        <end position="260"/>
    </location>
</feature>
<sequence>MDDQDKCRICSGCIECKEEAYNLLQLPEVAAMFTACTDLVVDPQEEDFLPSELCSGCYGELEKYHSFRKLCIEADNKWRLQKESACTLGELEFTLVESEDGFDDVDDMPLSTLETKSPGPPLEATEVVLVDGEFQEKKPCQRIKRGNKEKVEKKAGKRTKTNPKEVPPTEEPGASYKCDTCSKEFVDDSRLQAHMREHDGHLLFPCTEPGCDKSFSRLQDLNVHLREHEGTGTWYTCNQEGCSKSYRHKGTLVMHKRQSHGIGPKLKLHVCEFCGRVLNSLAALNHHRFTHKDKLVKPYACEEPGCSVRFLSEEKLKVHMMRHRGIKNFTCPHCGAKKTTKNELKLHINYHTLERTWPCPHCSKVCNSSTSRKMHIRTNHEKTKSYACSICDKRFTKPDTRKYHELTHTGERNYGCAVCGKRFVQPAALRTHRKIHERDQAKPPVVKVVES</sequence>
<evidence type="ECO:0000256" key="11">
    <source>
        <dbReference type="SAM" id="MobiDB-lite"/>
    </source>
</evidence>
<organism evidence="14 15">
    <name type="scientific">Drosophila pseudoobscura pseudoobscura</name>
    <name type="common">Fruit fly</name>
    <dbReference type="NCBI Taxonomy" id="46245"/>
    <lineage>
        <taxon>Eukaryota</taxon>
        <taxon>Metazoa</taxon>
        <taxon>Ecdysozoa</taxon>
        <taxon>Arthropoda</taxon>
        <taxon>Hexapoda</taxon>
        <taxon>Insecta</taxon>
        <taxon>Pterygota</taxon>
        <taxon>Neoptera</taxon>
        <taxon>Endopterygota</taxon>
        <taxon>Diptera</taxon>
        <taxon>Brachycera</taxon>
        <taxon>Muscomorpha</taxon>
        <taxon>Ephydroidea</taxon>
        <taxon>Drosophilidae</taxon>
        <taxon>Drosophila</taxon>
        <taxon>Sophophora</taxon>
    </lineage>
</organism>
<dbReference type="Pfam" id="PF00096">
    <property type="entry name" value="zf-C2H2"/>
    <property type="match status" value="4"/>
</dbReference>
<dbReference type="ExpressionAtlas" id="A0A6I8V091">
    <property type="expression patterns" value="baseline"/>
</dbReference>
<dbReference type="InParanoid" id="A0A6I8V091"/>
<feature type="domain" description="C2H2-type" evidence="12">
    <location>
        <begin position="414"/>
        <end position="441"/>
    </location>
</feature>
<evidence type="ECO:0000256" key="1">
    <source>
        <dbReference type="ARBA" id="ARBA00004123"/>
    </source>
</evidence>
<evidence type="ECO:0000259" key="13">
    <source>
        <dbReference type="PROSITE" id="PS51915"/>
    </source>
</evidence>
<keyword evidence="3" id="KW-0677">Repeat</keyword>
<feature type="domain" description="C2H2-type" evidence="12">
    <location>
        <begin position="204"/>
        <end position="233"/>
    </location>
</feature>
<dbReference type="PROSITE" id="PS50157">
    <property type="entry name" value="ZINC_FINGER_C2H2_2"/>
    <property type="match status" value="8"/>
</dbReference>
<evidence type="ECO:0000259" key="12">
    <source>
        <dbReference type="PROSITE" id="PS50157"/>
    </source>
</evidence>
<keyword evidence="2 10" id="KW-0479">Metal-binding</keyword>
<evidence type="ECO:0000256" key="3">
    <source>
        <dbReference type="ARBA" id="ARBA00022737"/>
    </source>
</evidence>
<keyword evidence="8" id="KW-0539">Nucleus</keyword>
<feature type="domain" description="C2H2-type" evidence="12">
    <location>
        <begin position="386"/>
        <end position="413"/>
    </location>
</feature>
<keyword evidence="5 10" id="KW-0862">Zinc</keyword>
<comment type="subcellular location">
    <subcellularLocation>
        <location evidence="1">Nucleus</location>
    </subcellularLocation>
</comment>
<dbReference type="SMART" id="SM00355">
    <property type="entry name" value="ZnF_C2H2"/>
    <property type="match status" value="9"/>
</dbReference>
<dbReference type="Gene3D" id="3.30.160.60">
    <property type="entry name" value="Classic Zinc Finger"/>
    <property type="match status" value="7"/>
</dbReference>
<keyword evidence="4 9" id="KW-0863">Zinc-finger</keyword>
<dbReference type="PROSITE" id="PS00028">
    <property type="entry name" value="ZINC_FINGER_C2H2_1"/>
    <property type="match status" value="8"/>
</dbReference>
<dbReference type="InterPro" id="IPR013087">
    <property type="entry name" value="Znf_C2H2_type"/>
</dbReference>
<dbReference type="KEGG" id="dpo:6900963"/>
<evidence type="ECO:0000256" key="2">
    <source>
        <dbReference type="ARBA" id="ARBA00022723"/>
    </source>
</evidence>
<feature type="binding site" evidence="10">
    <location>
        <position position="54"/>
    </location>
    <ligand>
        <name>Zn(2+)</name>
        <dbReference type="ChEBI" id="CHEBI:29105"/>
    </ligand>
</feature>
<keyword evidence="7" id="KW-0804">Transcription</keyword>
<reference evidence="15" key="1">
    <citation type="submission" date="2025-08" db="UniProtKB">
        <authorList>
            <consortium name="RefSeq"/>
        </authorList>
    </citation>
    <scope>IDENTIFICATION</scope>
    <source>
        <strain evidence="15">MV-25-SWS-2005</strain>
        <tissue evidence="15">Whole body</tissue>
    </source>
</reference>
<dbReference type="GO" id="GO:0006357">
    <property type="term" value="P:regulation of transcription by RNA polymerase II"/>
    <property type="evidence" value="ECO:0007669"/>
    <property type="project" value="TreeGrafter"/>
</dbReference>
<evidence type="ECO:0000256" key="10">
    <source>
        <dbReference type="PROSITE-ProRule" id="PRU01263"/>
    </source>
</evidence>
<proteinExistence type="predicted"/>
<dbReference type="FunFam" id="3.30.160.60:FF:000557">
    <property type="entry name" value="zinc finger and SCAN domain-containing protein 29"/>
    <property type="match status" value="1"/>
</dbReference>
<dbReference type="Pfam" id="PF07776">
    <property type="entry name" value="zf-AD"/>
    <property type="match status" value="1"/>
</dbReference>
<dbReference type="Proteomes" id="UP000001819">
    <property type="component" value="Chromosome X"/>
</dbReference>
<evidence type="ECO:0000256" key="6">
    <source>
        <dbReference type="ARBA" id="ARBA00023015"/>
    </source>
</evidence>
<dbReference type="InterPro" id="IPR012934">
    <property type="entry name" value="Znf_AD"/>
</dbReference>
<feature type="binding site" evidence="10">
    <location>
        <position position="7"/>
    </location>
    <ligand>
        <name>Zn(2+)</name>
        <dbReference type="ChEBI" id="CHEBI:29105"/>
    </ligand>
</feature>
<evidence type="ECO:0000313" key="15">
    <source>
        <dbReference type="RefSeq" id="XP_002134664.2"/>
    </source>
</evidence>
<dbReference type="SUPFAM" id="SSF57716">
    <property type="entry name" value="Glucocorticoid receptor-like (DNA-binding domain)"/>
    <property type="match status" value="1"/>
</dbReference>
<dbReference type="InterPro" id="IPR051061">
    <property type="entry name" value="Zinc_finger_trans_reg"/>
</dbReference>
<dbReference type="FunCoup" id="A0A6I8V091">
    <property type="interactions" value="144"/>
</dbReference>
<dbReference type="GO" id="GO:0008270">
    <property type="term" value="F:zinc ion binding"/>
    <property type="evidence" value="ECO:0007669"/>
    <property type="project" value="UniProtKB-UniRule"/>
</dbReference>
<evidence type="ECO:0000313" key="14">
    <source>
        <dbReference type="Proteomes" id="UP000001819"/>
    </source>
</evidence>
<feature type="domain" description="C2H2-type" evidence="12">
    <location>
        <begin position="299"/>
        <end position="328"/>
    </location>
</feature>
<evidence type="ECO:0000256" key="4">
    <source>
        <dbReference type="ARBA" id="ARBA00022771"/>
    </source>
</evidence>
<dbReference type="SMART" id="SM00868">
    <property type="entry name" value="zf-AD"/>
    <property type="match status" value="1"/>
</dbReference>
<accession>A0A6I8V091</accession>
<dbReference type="PANTHER" id="PTHR46179">
    <property type="entry name" value="ZINC FINGER PROTEIN"/>
    <property type="match status" value="1"/>
</dbReference>
<feature type="domain" description="C2H2-type" evidence="12">
    <location>
        <begin position="269"/>
        <end position="291"/>
    </location>
</feature>
<dbReference type="InterPro" id="IPR036236">
    <property type="entry name" value="Znf_C2H2_sf"/>
</dbReference>
<evidence type="ECO:0000256" key="8">
    <source>
        <dbReference type="ARBA" id="ARBA00023242"/>
    </source>
</evidence>
<evidence type="ECO:0000256" key="9">
    <source>
        <dbReference type="PROSITE-ProRule" id="PRU00042"/>
    </source>
</evidence>
<feature type="domain" description="ZAD" evidence="13">
    <location>
        <begin position="5"/>
        <end position="81"/>
    </location>
</feature>
<evidence type="ECO:0000256" key="5">
    <source>
        <dbReference type="ARBA" id="ARBA00022833"/>
    </source>
</evidence>
<gene>
    <name evidence="15" type="primary">LOC6900963</name>
</gene>
<dbReference type="RefSeq" id="XP_002134664.2">
    <property type="nucleotide sequence ID" value="XM_002134628.3"/>
</dbReference>
<protein>
    <submittedName>
        <fullName evidence="15">Zinc finger protein 595</fullName>
    </submittedName>
</protein>
<feature type="domain" description="C2H2-type" evidence="12">
    <location>
        <begin position="176"/>
        <end position="200"/>
    </location>
</feature>
<dbReference type="AlphaFoldDB" id="A0A6I8V091"/>
<keyword evidence="6" id="KW-0805">Transcription regulation</keyword>